<dbReference type="GeneID" id="25564785"/>
<proteinExistence type="predicted"/>
<evidence type="ECO:0000256" key="1">
    <source>
        <dbReference type="SAM" id="Coils"/>
    </source>
</evidence>
<protein>
    <recommendedName>
        <fullName evidence="5">F-BAR domain-containing protein</fullName>
    </recommendedName>
</protein>
<dbReference type="Gene3D" id="1.20.1270.60">
    <property type="entry name" value="Arfaptin homology (AH) domain/BAR domain"/>
    <property type="match status" value="1"/>
</dbReference>
<evidence type="ECO:0000256" key="2">
    <source>
        <dbReference type="SAM" id="MobiDB-lite"/>
    </source>
</evidence>
<feature type="coiled-coil region" evidence="1">
    <location>
        <begin position="194"/>
        <end position="221"/>
    </location>
</feature>
<feature type="compositionally biased region" description="Low complexity" evidence="2">
    <location>
        <begin position="503"/>
        <end position="531"/>
    </location>
</feature>
<dbReference type="InterPro" id="IPR027267">
    <property type="entry name" value="AH/BAR_dom_sf"/>
</dbReference>
<dbReference type="EMBL" id="GL349455">
    <property type="protein sequence ID" value="KNC49358.1"/>
    <property type="molecule type" value="Genomic_DNA"/>
</dbReference>
<keyword evidence="4" id="KW-1185">Reference proteome</keyword>
<gene>
    <name evidence="3" type="ORF">AMSG_05356</name>
</gene>
<evidence type="ECO:0008006" key="5">
    <source>
        <dbReference type="Google" id="ProtNLM"/>
    </source>
</evidence>
<feature type="region of interest" description="Disordered" evidence="2">
    <location>
        <begin position="361"/>
        <end position="572"/>
    </location>
</feature>
<sequence length="572" mass="61271">MNRSSWHGLTEGLETAMTKSENGILRLRELVGYLSKMADVHEDAGKAMSKYGKTKLSKLTPMETASEMSEAMLQMVAMDEMLADEQAAYSGPATQRAVFRVLNAQTGFWAAFHADAAQVLSERAEDLSTLVKSQSRAVSELQRAVRKDVAELESREADAESTRKSYHERCEAAAEARRAVEAATGDPQVTADKYAALERKADKAQRRAEEAEASYDAALAGYNAFLDEVVGRRRMARLDELGAAATVRAAETKRTVDALIEAQYPQPCPHDRSRQQLGVLAEFLDGERDVRNMLVACGYEGMAPPPLAKDVFKDESSGGIVHASADFERKFEAYAGKPFAEEKAARRAARAARLRARGVFDSPVGREPAGESGPKPDVLLVSPRGGSRTRRRRPSVSIPQNRPLPSLPPQRGRTKQRSATVSIPEADDDGDDNRAAPDESSKSAPTSPRARRMPATRSNRKMSLGGAGLPPPKPKRKASVPNVARRASVSPSISPEGAVPARVGAPSPSLSPLPGLSPAASPAVSRTASPIPGGPAPAKPARTRGVSAGPPKPSRVTRPRADSERSSTVHNG</sequence>
<evidence type="ECO:0000313" key="4">
    <source>
        <dbReference type="Proteomes" id="UP000054408"/>
    </source>
</evidence>
<organism evidence="3 4">
    <name type="scientific">Thecamonas trahens ATCC 50062</name>
    <dbReference type="NCBI Taxonomy" id="461836"/>
    <lineage>
        <taxon>Eukaryota</taxon>
        <taxon>Apusozoa</taxon>
        <taxon>Apusomonadida</taxon>
        <taxon>Apusomonadidae</taxon>
        <taxon>Thecamonas</taxon>
    </lineage>
</organism>
<dbReference type="AlphaFoldDB" id="A0A0L0DDF7"/>
<feature type="compositionally biased region" description="Basic and acidic residues" evidence="2">
    <location>
        <begin position="559"/>
        <end position="572"/>
    </location>
</feature>
<name>A0A0L0DDF7_THETB</name>
<reference evidence="3 4" key="1">
    <citation type="submission" date="2010-05" db="EMBL/GenBank/DDBJ databases">
        <title>The Genome Sequence of Thecamonas trahens ATCC 50062.</title>
        <authorList>
            <consortium name="The Broad Institute Genome Sequencing Platform"/>
            <person name="Russ C."/>
            <person name="Cuomo C."/>
            <person name="Shea T."/>
            <person name="Young S.K."/>
            <person name="Zeng Q."/>
            <person name="Koehrsen M."/>
            <person name="Haas B."/>
            <person name="Borodovsky M."/>
            <person name="Guigo R."/>
            <person name="Alvarado L."/>
            <person name="Berlin A."/>
            <person name="Bochicchio J."/>
            <person name="Borenstein D."/>
            <person name="Chapman S."/>
            <person name="Chen Z."/>
            <person name="Freedman E."/>
            <person name="Gellesch M."/>
            <person name="Goldberg J."/>
            <person name="Griggs A."/>
            <person name="Gujja S."/>
            <person name="Heilman E."/>
            <person name="Heiman D."/>
            <person name="Hepburn T."/>
            <person name="Howarth C."/>
            <person name="Jen D."/>
            <person name="Larson L."/>
            <person name="Mehta T."/>
            <person name="Park D."/>
            <person name="Pearson M."/>
            <person name="Roberts A."/>
            <person name="Saif S."/>
            <person name="Shenoy N."/>
            <person name="Sisk P."/>
            <person name="Stolte C."/>
            <person name="Sykes S."/>
            <person name="Thomson T."/>
            <person name="Walk T."/>
            <person name="White J."/>
            <person name="Yandava C."/>
            <person name="Burger G."/>
            <person name="Gray M.W."/>
            <person name="Holland P.W.H."/>
            <person name="King N."/>
            <person name="Lang F.B.F."/>
            <person name="Roger A.J."/>
            <person name="Ruiz-Trillo I."/>
            <person name="Lander E."/>
            <person name="Nusbaum C."/>
        </authorList>
    </citation>
    <scope>NUCLEOTIDE SEQUENCE [LARGE SCALE GENOMIC DNA]</scope>
    <source>
        <strain evidence="3 4">ATCC 50062</strain>
    </source>
</reference>
<dbReference type="Proteomes" id="UP000054408">
    <property type="component" value="Unassembled WGS sequence"/>
</dbReference>
<keyword evidence="1" id="KW-0175">Coiled coil</keyword>
<dbReference type="RefSeq" id="XP_013757783.1">
    <property type="nucleotide sequence ID" value="XM_013902329.1"/>
</dbReference>
<accession>A0A0L0DDF7</accession>
<evidence type="ECO:0000313" key="3">
    <source>
        <dbReference type="EMBL" id="KNC49358.1"/>
    </source>
</evidence>
<feature type="compositionally biased region" description="Basic residues" evidence="2">
    <location>
        <begin position="449"/>
        <end position="460"/>
    </location>
</feature>
<dbReference type="SUPFAM" id="SSF103657">
    <property type="entry name" value="BAR/IMD domain-like"/>
    <property type="match status" value="1"/>
</dbReference>
<feature type="compositionally biased region" description="Basic and acidic residues" evidence="2">
    <location>
        <begin position="432"/>
        <end position="441"/>
    </location>
</feature>